<reference evidence="6" key="1">
    <citation type="journal article" date="2014" name="Nucleic Acids Res.">
        <title>The evolutionary dynamics of variant antigen genes in Babesia reveal a history of genomic innovation underlying host-parasite interaction.</title>
        <authorList>
            <person name="Jackson A.P."/>
            <person name="Otto T.D."/>
            <person name="Darby A."/>
            <person name="Ramaprasad A."/>
            <person name="Xia D."/>
            <person name="Echaide I.E."/>
            <person name="Farber M."/>
            <person name="Gahlot S."/>
            <person name="Gamble J."/>
            <person name="Gupta D."/>
            <person name="Gupta Y."/>
            <person name="Jackson L."/>
            <person name="Malandrin L."/>
            <person name="Malas T.B."/>
            <person name="Moussa E."/>
            <person name="Nair M."/>
            <person name="Reid A.J."/>
            <person name="Sanders M."/>
            <person name="Sharma J."/>
            <person name="Tracey A."/>
            <person name="Quail M.A."/>
            <person name="Weir W."/>
            <person name="Wastling J.M."/>
            <person name="Hall N."/>
            <person name="Willadsen P."/>
            <person name="Lingelbach K."/>
            <person name="Shiels B."/>
            <person name="Tait A."/>
            <person name="Berriman M."/>
            <person name="Allred D.R."/>
            <person name="Pain A."/>
        </authorList>
    </citation>
    <scope>NUCLEOTIDE SEQUENCE</scope>
    <source>
        <strain evidence="6">1802A</strain>
    </source>
</reference>
<proteinExistence type="inferred from homology"/>
<evidence type="ECO:0000256" key="3">
    <source>
        <dbReference type="ARBA" id="ARBA00022478"/>
    </source>
</evidence>
<evidence type="ECO:0000313" key="6">
    <source>
        <dbReference type="EMBL" id="KAK1936375.1"/>
    </source>
</evidence>
<dbReference type="GO" id="GO:0005666">
    <property type="term" value="C:RNA polymerase III complex"/>
    <property type="evidence" value="ECO:0007669"/>
    <property type="project" value="InterPro"/>
</dbReference>
<evidence type="ECO:0000256" key="2">
    <source>
        <dbReference type="ARBA" id="ARBA00011038"/>
    </source>
</evidence>
<reference evidence="6" key="2">
    <citation type="submission" date="2021-05" db="EMBL/GenBank/DDBJ databases">
        <authorList>
            <person name="Pain A."/>
        </authorList>
    </citation>
    <scope>NUCLEOTIDE SEQUENCE</scope>
    <source>
        <strain evidence="6">1802A</strain>
    </source>
</reference>
<dbReference type="SUPFAM" id="SSF46785">
    <property type="entry name" value="Winged helix' DNA-binding domain"/>
    <property type="match status" value="1"/>
</dbReference>
<comment type="caution">
    <text evidence="6">The sequence shown here is derived from an EMBL/GenBank/DDBJ whole genome shotgun (WGS) entry which is preliminary data.</text>
</comment>
<dbReference type="InterPro" id="IPR016049">
    <property type="entry name" value="RNA_pol_Rpc34-like"/>
</dbReference>
<sequence>MTLSRDEAELVYKLCVENDGIFTEEVFGRHISQFRNSIQHGLVSNSLDFLNFLKLLQGSRQYSFHQDANGKKYVKLRDKASQDQVSRLQDIEYAVYCAIETAGNRGIWTADIKKICEITLTRSLKILLEQHGLVKQVTNVHQKSRKLYMLFNVKPARELTGGSFYLNGEFNEMLVEHIQEQVGSFLAKFQGSSLVQITNFLKSSENISGEVLEEDVLSIIQTLMLEDKVYSAQTAQGGTIYIWAGGSNVSFAQKAFGTPCFRCDIAQSCHLGKHHEICPVKCSYLSQWLS</sequence>
<dbReference type="EMBL" id="JAHBMH010000044">
    <property type="protein sequence ID" value="KAK1936375.1"/>
    <property type="molecule type" value="Genomic_DNA"/>
</dbReference>
<evidence type="ECO:0000256" key="5">
    <source>
        <dbReference type="ARBA" id="ARBA00023242"/>
    </source>
</evidence>
<dbReference type="PANTHER" id="PTHR12780">
    <property type="entry name" value="RNA POLYMERASE III DNA DIRECTED , 39KD SUBUNIT-RELATED"/>
    <property type="match status" value="1"/>
</dbReference>
<dbReference type="AlphaFoldDB" id="A0AAD9GDK5"/>
<evidence type="ECO:0000256" key="4">
    <source>
        <dbReference type="ARBA" id="ARBA00023163"/>
    </source>
</evidence>
<name>A0AAD9GDK5_BABDI</name>
<keyword evidence="3" id="KW-0240">DNA-directed RNA polymerase</keyword>
<keyword evidence="4" id="KW-0804">Transcription</keyword>
<dbReference type="Pfam" id="PF05158">
    <property type="entry name" value="RNA_pol_Rpc34"/>
    <property type="match status" value="1"/>
</dbReference>
<evidence type="ECO:0000256" key="1">
    <source>
        <dbReference type="ARBA" id="ARBA00004123"/>
    </source>
</evidence>
<keyword evidence="5" id="KW-0539">Nucleus</keyword>
<dbReference type="Gene3D" id="1.10.10.10">
    <property type="entry name" value="Winged helix-like DNA-binding domain superfamily/Winged helix DNA-binding domain"/>
    <property type="match status" value="1"/>
</dbReference>
<gene>
    <name evidence="6" type="ORF">X943_003055</name>
</gene>
<comment type="similarity">
    <text evidence="2">Belongs to the eukaryotic RPC34/RPC39 RNA polymerase subunit family.</text>
</comment>
<organism evidence="6 7">
    <name type="scientific">Babesia divergens</name>
    <dbReference type="NCBI Taxonomy" id="32595"/>
    <lineage>
        <taxon>Eukaryota</taxon>
        <taxon>Sar</taxon>
        <taxon>Alveolata</taxon>
        <taxon>Apicomplexa</taxon>
        <taxon>Aconoidasida</taxon>
        <taxon>Piroplasmida</taxon>
        <taxon>Babesiidae</taxon>
        <taxon>Babesia</taxon>
    </lineage>
</organism>
<evidence type="ECO:0000313" key="7">
    <source>
        <dbReference type="Proteomes" id="UP001195914"/>
    </source>
</evidence>
<dbReference type="Proteomes" id="UP001195914">
    <property type="component" value="Unassembled WGS sequence"/>
</dbReference>
<protein>
    <submittedName>
        <fullName evidence="6">RNA polymerase rpc34 subunit containing protein</fullName>
    </submittedName>
</protein>
<comment type="subcellular location">
    <subcellularLocation>
        <location evidence="1">Nucleus</location>
    </subcellularLocation>
</comment>
<dbReference type="InterPro" id="IPR036388">
    <property type="entry name" value="WH-like_DNA-bd_sf"/>
</dbReference>
<dbReference type="InterPro" id="IPR036390">
    <property type="entry name" value="WH_DNA-bd_sf"/>
</dbReference>
<accession>A0AAD9GDK5</accession>
<dbReference type="GO" id="GO:0006383">
    <property type="term" value="P:transcription by RNA polymerase III"/>
    <property type="evidence" value="ECO:0007669"/>
    <property type="project" value="InterPro"/>
</dbReference>
<keyword evidence="7" id="KW-1185">Reference proteome</keyword>
<dbReference type="InterPro" id="IPR007832">
    <property type="entry name" value="RNA_pol_Rpc34"/>
</dbReference>